<dbReference type="Proteomes" id="UP001552299">
    <property type="component" value="Unassembled WGS sequence"/>
</dbReference>
<name>A0ABD0VLG9_DENTH</name>
<feature type="coiled-coil region" evidence="1">
    <location>
        <begin position="89"/>
        <end position="123"/>
    </location>
</feature>
<dbReference type="AlphaFoldDB" id="A0ABD0VLG9"/>
<keyword evidence="1" id="KW-0175">Coiled coil</keyword>
<comment type="caution">
    <text evidence="2">The sequence shown here is derived from an EMBL/GenBank/DDBJ whole genome shotgun (WGS) entry which is preliminary data.</text>
</comment>
<organism evidence="2 3">
    <name type="scientific">Dendrobium thyrsiflorum</name>
    <name type="common">Pinecone-like raceme dendrobium</name>
    <name type="synonym">Orchid</name>
    <dbReference type="NCBI Taxonomy" id="117978"/>
    <lineage>
        <taxon>Eukaryota</taxon>
        <taxon>Viridiplantae</taxon>
        <taxon>Streptophyta</taxon>
        <taxon>Embryophyta</taxon>
        <taxon>Tracheophyta</taxon>
        <taxon>Spermatophyta</taxon>
        <taxon>Magnoliopsida</taxon>
        <taxon>Liliopsida</taxon>
        <taxon>Asparagales</taxon>
        <taxon>Orchidaceae</taxon>
        <taxon>Epidendroideae</taxon>
        <taxon>Malaxideae</taxon>
        <taxon>Dendrobiinae</taxon>
        <taxon>Dendrobium</taxon>
    </lineage>
</organism>
<reference evidence="2 3" key="1">
    <citation type="journal article" date="2024" name="Plant Biotechnol. J.">
        <title>Dendrobium thyrsiflorum genome and its molecular insights into genes involved in important horticultural traits.</title>
        <authorList>
            <person name="Chen B."/>
            <person name="Wang J.Y."/>
            <person name="Zheng P.J."/>
            <person name="Li K.L."/>
            <person name="Liang Y.M."/>
            <person name="Chen X.F."/>
            <person name="Zhang C."/>
            <person name="Zhao X."/>
            <person name="He X."/>
            <person name="Zhang G.Q."/>
            <person name="Liu Z.J."/>
            <person name="Xu Q."/>
        </authorList>
    </citation>
    <scope>NUCLEOTIDE SEQUENCE [LARGE SCALE GENOMIC DNA]</scope>
    <source>
        <strain evidence="2">GZMU011</strain>
    </source>
</reference>
<gene>
    <name evidence="2" type="ORF">M5K25_004260</name>
</gene>
<keyword evidence="3" id="KW-1185">Reference proteome</keyword>
<protein>
    <submittedName>
        <fullName evidence="2">Uncharacterized protein</fullName>
    </submittedName>
</protein>
<evidence type="ECO:0000313" key="2">
    <source>
        <dbReference type="EMBL" id="KAL0925885.1"/>
    </source>
</evidence>
<accession>A0ABD0VLG9</accession>
<evidence type="ECO:0000256" key="1">
    <source>
        <dbReference type="SAM" id="Coils"/>
    </source>
</evidence>
<evidence type="ECO:0000313" key="3">
    <source>
        <dbReference type="Proteomes" id="UP001552299"/>
    </source>
</evidence>
<proteinExistence type="predicted"/>
<dbReference type="EMBL" id="JANQDX010000004">
    <property type="protein sequence ID" value="KAL0925885.1"/>
    <property type="molecule type" value="Genomic_DNA"/>
</dbReference>
<sequence length="127" mass="13879">MKVGVHVEVQNPLVAMWKSGSREKFGVGKKSNSISATGAASTYEILAIHAFSTLLMSLLSRENPSSCELVVGLSSSVMLLSSNPLAVYKITKEEERDAKQAELDLLMDEVEQAQTILQRIESKKVIL</sequence>